<dbReference type="Proteomes" id="UP000001803">
    <property type="component" value="Chromosome"/>
</dbReference>
<sequence>MGSINTCRDRVTLSIILYLEYLDIESEIPSKHIFEIKSSEFSIHSILSADNFDKSYNI</sequence>
<protein>
    <submittedName>
        <fullName evidence="1">Uncharacterized protein</fullName>
    </submittedName>
</protein>
<evidence type="ECO:0000313" key="2">
    <source>
        <dbReference type="Proteomes" id="UP000001803"/>
    </source>
</evidence>
<dbReference type="AlphaFoldDB" id="A0A3B6V997"/>
<gene>
    <name evidence="1" type="ordered locus">BHWA1_01326</name>
</gene>
<accession>A0A3B6V997</accession>
<dbReference type="KEGG" id="bhy:BHWA1_01326"/>
<reference evidence="1 2" key="1">
    <citation type="journal article" date="2009" name="PLoS ONE">
        <title>Genome sequence of the pathogenic intestinal spirochete Brachyspira hyodysenteriae reveals adaptations to its lifestyle in the porcine large intestine.</title>
        <authorList>
            <person name="Bellgard M.I."/>
            <person name="Wanchanthuek P."/>
            <person name="La T."/>
            <person name="Ryan K."/>
            <person name="Moolhuijzen P."/>
            <person name="Albertyn Z."/>
            <person name="Shaban B."/>
            <person name="Motro Y."/>
            <person name="Dunn D.S."/>
            <person name="Schibeci D."/>
            <person name="Hunter A."/>
            <person name="Barrero R."/>
            <person name="Phillips N.D."/>
            <person name="Hampson D.J."/>
        </authorList>
    </citation>
    <scope>NUCLEOTIDE SEQUENCE [LARGE SCALE GENOMIC DNA]</scope>
    <source>
        <strain evidence="2">ATCC 49526 / WA1</strain>
    </source>
</reference>
<dbReference type="RefSeq" id="WP_012670850.1">
    <property type="nucleotide sequence ID" value="NC_012225.1"/>
</dbReference>
<dbReference type="GeneID" id="63962425"/>
<proteinExistence type="predicted"/>
<organism evidence="1 2">
    <name type="scientific">Brachyspira hyodysenteriae (strain ATCC 49526 / WA1)</name>
    <dbReference type="NCBI Taxonomy" id="565034"/>
    <lineage>
        <taxon>Bacteria</taxon>
        <taxon>Pseudomonadati</taxon>
        <taxon>Spirochaetota</taxon>
        <taxon>Spirochaetia</taxon>
        <taxon>Brachyspirales</taxon>
        <taxon>Brachyspiraceae</taxon>
        <taxon>Brachyspira</taxon>
    </lineage>
</organism>
<dbReference type="EMBL" id="CP001357">
    <property type="protein sequence ID" value="ACN83805.1"/>
    <property type="molecule type" value="Genomic_DNA"/>
</dbReference>
<evidence type="ECO:0000313" key="1">
    <source>
        <dbReference type="EMBL" id="ACN83805.1"/>
    </source>
</evidence>
<keyword evidence="2" id="KW-1185">Reference proteome</keyword>
<name>A0A3B6V997_BRAHW</name>